<dbReference type="Proteomes" id="UP000325315">
    <property type="component" value="Unassembled WGS sequence"/>
</dbReference>
<dbReference type="SUPFAM" id="SSF56219">
    <property type="entry name" value="DNase I-like"/>
    <property type="match status" value="1"/>
</dbReference>
<dbReference type="OrthoDB" id="1935089at2759"/>
<dbReference type="InterPro" id="IPR036691">
    <property type="entry name" value="Endo/exonu/phosph_ase_sf"/>
</dbReference>
<name>A0A5B6USU6_9ROSI</name>
<dbReference type="PANTHER" id="PTHR33710:SF62">
    <property type="entry name" value="DUF4283 DOMAIN PROTEIN"/>
    <property type="match status" value="1"/>
</dbReference>
<protein>
    <submittedName>
        <fullName evidence="1">Reverse transcriptase</fullName>
    </submittedName>
</protein>
<gene>
    <name evidence="1" type="ORF">EPI10_026988</name>
</gene>
<dbReference type="PANTHER" id="PTHR33710">
    <property type="entry name" value="BNAC02G09200D PROTEIN"/>
    <property type="match status" value="1"/>
</dbReference>
<dbReference type="EMBL" id="SMMG02000009">
    <property type="protein sequence ID" value="KAA3460308.1"/>
    <property type="molecule type" value="Genomic_DNA"/>
</dbReference>
<keyword evidence="1" id="KW-0548">Nucleotidyltransferase</keyword>
<keyword evidence="2" id="KW-1185">Reference proteome</keyword>
<reference evidence="2" key="1">
    <citation type="journal article" date="2019" name="Plant Biotechnol. J.">
        <title>Genome sequencing of the Australian wild diploid species Gossypium australe highlights disease resistance and delayed gland morphogenesis.</title>
        <authorList>
            <person name="Cai Y."/>
            <person name="Cai X."/>
            <person name="Wang Q."/>
            <person name="Wang P."/>
            <person name="Zhang Y."/>
            <person name="Cai C."/>
            <person name="Xu Y."/>
            <person name="Wang K."/>
            <person name="Zhou Z."/>
            <person name="Wang C."/>
            <person name="Geng S."/>
            <person name="Li B."/>
            <person name="Dong Q."/>
            <person name="Hou Y."/>
            <person name="Wang H."/>
            <person name="Ai P."/>
            <person name="Liu Z."/>
            <person name="Yi F."/>
            <person name="Sun M."/>
            <person name="An G."/>
            <person name="Cheng J."/>
            <person name="Zhang Y."/>
            <person name="Shi Q."/>
            <person name="Xie Y."/>
            <person name="Shi X."/>
            <person name="Chang Y."/>
            <person name="Huang F."/>
            <person name="Chen Y."/>
            <person name="Hong S."/>
            <person name="Mi L."/>
            <person name="Sun Q."/>
            <person name="Zhang L."/>
            <person name="Zhou B."/>
            <person name="Peng R."/>
            <person name="Zhang X."/>
            <person name="Liu F."/>
        </authorList>
    </citation>
    <scope>NUCLEOTIDE SEQUENCE [LARGE SCALE GENOMIC DNA]</scope>
    <source>
        <strain evidence="2">cv. PA1801</strain>
    </source>
</reference>
<accession>A0A5B6USU6</accession>
<keyword evidence="1" id="KW-0695">RNA-directed DNA polymerase</keyword>
<proteinExistence type="predicted"/>
<evidence type="ECO:0000313" key="2">
    <source>
        <dbReference type="Proteomes" id="UP000325315"/>
    </source>
</evidence>
<dbReference type="Gene3D" id="3.60.10.10">
    <property type="entry name" value="Endonuclease/exonuclease/phosphatase"/>
    <property type="match status" value="1"/>
</dbReference>
<sequence>MNHIDVLIKEDSVKEDCKFMGFYGSPYSNHKIFSWNLLRKLGQEQNHPWLVSGDFNEIMYSFEKSGAKENGGLSGGFRGMVWFTWERGNLPETKIEEKLDRGVANKEWMNLFPMGSIQHLPYSMSDHCPLLLHTNSGIMHTRSLKFKFEAWWTMDESFEKKVKVSWKSSTGTLIEKLESLQLCLKRWASTIKRGREGLKRKLTRELASLLEKERDDETMAKTIDTKIHLNMEIDKDEMYWEQRARANWLRLGDKNSAFFHKCASVRKRSNTIYRLESDEGREITDDSEIKETATSFFQELFTTNGVKDPSHLLMGIENKISLEFNTVLLSLFTAEKVQTALKGMGPTKAPRPDDFPVLFFSKVMAHNR</sequence>
<comment type="caution">
    <text evidence="1">The sequence shown here is derived from an EMBL/GenBank/DDBJ whole genome shotgun (WGS) entry which is preliminary data.</text>
</comment>
<keyword evidence="1" id="KW-0808">Transferase</keyword>
<organism evidence="1 2">
    <name type="scientific">Gossypium australe</name>
    <dbReference type="NCBI Taxonomy" id="47621"/>
    <lineage>
        <taxon>Eukaryota</taxon>
        <taxon>Viridiplantae</taxon>
        <taxon>Streptophyta</taxon>
        <taxon>Embryophyta</taxon>
        <taxon>Tracheophyta</taxon>
        <taxon>Spermatophyta</taxon>
        <taxon>Magnoliopsida</taxon>
        <taxon>eudicotyledons</taxon>
        <taxon>Gunneridae</taxon>
        <taxon>Pentapetalae</taxon>
        <taxon>rosids</taxon>
        <taxon>malvids</taxon>
        <taxon>Malvales</taxon>
        <taxon>Malvaceae</taxon>
        <taxon>Malvoideae</taxon>
        <taxon>Gossypium</taxon>
    </lineage>
</organism>
<dbReference type="GO" id="GO:0003964">
    <property type="term" value="F:RNA-directed DNA polymerase activity"/>
    <property type="evidence" value="ECO:0007669"/>
    <property type="project" value="UniProtKB-KW"/>
</dbReference>
<dbReference type="AlphaFoldDB" id="A0A5B6USU6"/>
<evidence type="ECO:0000313" key="1">
    <source>
        <dbReference type="EMBL" id="KAA3460308.1"/>
    </source>
</evidence>